<comment type="caution">
    <text evidence="3">The sequence shown here is derived from an EMBL/GenBank/DDBJ whole genome shotgun (WGS) entry which is preliminary data.</text>
</comment>
<keyword evidence="2" id="KW-1133">Transmembrane helix</keyword>
<feature type="transmembrane region" description="Helical" evidence="2">
    <location>
        <begin position="179"/>
        <end position="199"/>
    </location>
</feature>
<reference evidence="3" key="1">
    <citation type="submission" date="2020-04" db="EMBL/GenBank/DDBJ databases">
        <title>Draft genome resource of the tomato pathogen Pseudocercospora fuligena.</title>
        <authorList>
            <person name="Zaccaron A."/>
        </authorList>
    </citation>
    <scope>NUCLEOTIDE SEQUENCE</scope>
    <source>
        <strain evidence="3">PF001</strain>
    </source>
</reference>
<dbReference type="Proteomes" id="UP000660729">
    <property type="component" value="Unassembled WGS sequence"/>
</dbReference>
<evidence type="ECO:0000256" key="2">
    <source>
        <dbReference type="SAM" id="Phobius"/>
    </source>
</evidence>
<feature type="region of interest" description="Disordered" evidence="1">
    <location>
        <begin position="206"/>
        <end position="287"/>
    </location>
</feature>
<feature type="compositionally biased region" description="Polar residues" evidence="1">
    <location>
        <begin position="266"/>
        <end position="276"/>
    </location>
</feature>
<protein>
    <submittedName>
        <fullName evidence="3">Uncharacterized protein</fullName>
    </submittedName>
</protein>
<evidence type="ECO:0000256" key="1">
    <source>
        <dbReference type="SAM" id="MobiDB-lite"/>
    </source>
</evidence>
<gene>
    <name evidence="3" type="ORF">HII31_00082</name>
</gene>
<feature type="compositionally biased region" description="Basic and acidic residues" evidence="1">
    <location>
        <begin position="224"/>
        <end position="249"/>
    </location>
</feature>
<organism evidence="3 4">
    <name type="scientific">Pseudocercospora fuligena</name>
    <dbReference type="NCBI Taxonomy" id="685502"/>
    <lineage>
        <taxon>Eukaryota</taxon>
        <taxon>Fungi</taxon>
        <taxon>Dikarya</taxon>
        <taxon>Ascomycota</taxon>
        <taxon>Pezizomycotina</taxon>
        <taxon>Dothideomycetes</taxon>
        <taxon>Dothideomycetidae</taxon>
        <taxon>Mycosphaerellales</taxon>
        <taxon>Mycosphaerellaceae</taxon>
        <taxon>Pseudocercospora</taxon>
    </lineage>
</organism>
<keyword evidence="2" id="KW-0812">Transmembrane</keyword>
<proteinExistence type="predicted"/>
<evidence type="ECO:0000313" key="3">
    <source>
        <dbReference type="EMBL" id="KAF7198343.1"/>
    </source>
</evidence>
<evidence type="ECO:0000313" key="4">
    <source>
        <dbReference type="Proteomes" id="UP000660729"/>
    </source>
</evidence>
<keyword evidence="2" id="KW-0472">Membrane</keyword>
<keyword evidence="4" id="KW-1185">Reference proteome</keyword>
<dbReference type="OrthoDB" id="5215637at2759"/>
<dbReference type="EMBL" id="JABCIY010000001">
    <property type="protein sequence ID" value="KAF7198343.1"/>
    <property type="molecule type" value="Genomic_DNA"/>
</dbReference>
<name>A0A8H6VN11_9PEZI</name>
<dbReference type="AlphaFoldDB" id="A0A8H6VN11"/>
<feature type="compositionally biased region" description="Low complexity" evidence="1">
    <location>
        <begin position="256"/>
        <end position="265"/>
    </location>
</feature>
<sequence>MSSNNTLLLSEGTCYFGAGQQSDSHFIPCGNANLEGPQSCCYEGDFCLSSNTCWDNDTVVTYVAGCTDSTYRASSCPQRYTYPDQQWVALARCDGADQDLWTGCAHHPDLIEIEKESCTCNKSNVLIQNPNGKGSFDEIGQLPSATGLTIDYNPTAVPTATEAASSGGGGLSTGAKAGIGVGVGIGGLLIIAGAVFLFLMMRRRKSAKPDNEKSELPGGGYYANEKKGELSGDYHRGASVDTTGRKSELSPDGQINELENNNNYNGTINRGSTNLSEMGPNTPHPGR</sequence>
<accession>A0A8H6VN11</accession>